<accession>A0A1C0A913</accession>
<dbReference type="Gene3D" id="3.60.15.10">
    <property type="entry name" value="Ribonuclease Z/Hydroxyacylglutathione hydrolase-like"/>
    <property type="match status" value="1"/>
</dbReference>
<dbReference type="PANTHER" id="PTHR42951">
    <property type="entry name" value="METALLO-BETA-LACTAMASE DOMAIN-CONTAINING"/>
    <property type="match status" value="1"/>
</dbReference>
<evidence type="ECO:0000313" key="2">
    <source>
        <dbReference type="EMBL" id="OCL26749.1"/>
    </source>
</evidence>
<dbReference type="AlphaFoldDB" id="A0A1C0A913"/>
<dbReference type="SMART" id="SM00849">
    <property type="entry name" value="Lactamase_B"/>
    <property type="match status" value="1"/>
</dbReference>
<comment type="caution">
    <text evidence="2">The sequence shown here is derived from an EMBL/GenBank/DDBJ whole genome shotgun (WGS) entry which is preliminary data.</text>
</comment>
<dbReference type="EMBL" id="LWDV01000009">
    <property type="protein sequence ID" value="OCL26749.1"/>
    <property type="molecule type" value="Genomic_DNA"/>
</dbReference>
<dbReference type="InterPro" id="IPR036866">
    <property type="entry name" value="RibonucZ/Hydroxyglut_hydro"/>
</dbReference>
<reference evidence="2 3" key="2">
    <citation type="submission" date="2016-08" db="EMBL/GenBank/DDBJ databases">
        <title>Orenia metallireducens sp. nov. strain Z6, a Novel Metal-reducing Firmicute from the Deep Subsurface.</title>
        <authorList>
            <person name="Maxim B.I."/>
            <person name="Kenneth K."/>
            <person name="Flynn T.M."/>
            <person name="Oloughlin E.J."/>
            <person name="Locke R.A."/>
            <person name="Weber J.R."/>
            <person name="Egan S.M."/>
            <person name="Mackie R.I."/>
            <person name="Cann I.K."/>
        </authorList>
    </citation>
    <scope>NUCLEOTIDE SEQUENCE [LARGE SCALE GENOMIC DNA]</scope>
    <source>
        <strain evidence="2 3">Z6</strain>
    </source>
</reference>
<protein>
    <recommendedName>
        <fullName evidence="1">Metallo-beta-lactamase domain-containing protein</fullName>
    </recommendedName>
</protein>
<dbReference type="InterPro" id="IPR001279">
    <property type="entry name" value="Metallo-B-lactamas"/>
</dbReference>
<dbReference type="Pfam" id="PF00753">
    <property type="entry name" value="Lactamase_B"/>
    <property type="match status" value="1"/>
</dbReference>
<dbReference type="SUPFAM" id="SSF56281">
    <property type="entry name" value="Metallo-hydrolase/oxidoreductase"/>
    <property type="match status" value="1"/>
</dbReference>
<organism evidence="2 3">
    <name type="scientific">Orenia metallireducens</name>
    <dbReference type="NCBI Taxonomy" id="1413210"/>
    <lineage>
        <taxon>Bacteria</taxon>
        <taxon>Bacillati</taxon>
        <taxon>Bacillota</taxon>
        <taxon>Clostridia</taxon>
        <taxon>Halanaerobiales</taxon>
        <taxon>Halobacteroidaceae</taxon>
        <taxon>Orenia</taxon>
    </lineage>
</organism>
<proteinExistence type="predicted"/>
<sequence length="202" mass="22965">MDAGVKNKSKNLIRALDKLNADISEIKLIIITHVHYDHVGSLNDIQKKSQAPVLVHKSEEKLLALGATEFPKGTAVFSKAISKFANRFLRSQGEFRNVKADIIIEDSFKLSDYGVEGEIIHTPGHTEGSLSIIIDNKYCIVGDSLFNLFPNNLYPPFANDEEELLKSWRRIKEYQCQTYYPGHGRSFTREEFESSFIKVTNR</sequence>
<gene>
    <name evidence="2" type="ORF">U472_10300</name>
</gene>
<name>A0A1C0A913_9FIRM</name>
<dbReference type="InterPro" id="IPR050855">
    <property type="entry name" value="NDM-1-like"/>
</dbReference>
<evidence type="ECO:0000313" key="3">
    <source>
        <dbReference type="Proteomes" id="UP000093514"/>
    </source>
</evidence>
<evidence type="ECO:0000259" key="1">
    <source>
        <dbReference type="SMART" id="SM00849"/>
    </source>
</evidence>
<reference evidence="3" key="1">
    <citation type="submission" date="2016-07" db="EMBL/GenBank/DDBJ databases">
        <authorList>
            <person name="Florea S."/>
            <person name="Webb J.S."/>
            <person name="Jaromczyk J."/>
            <person name="Schardl C.L."/>
        </authorList>
    </citation>
    <scope>NUCLEOTIDE SEQUENCE [LARGE SCALE GENOMIC DNA]</scope>
    <source>
        <strain evidence="3">Z6</strain>
    </source>
</reference>
<dbReference type="PANTHER" id="PTHR42951:SF17">
    <property type="entry name" value="METALLO-BETA-LACTAMASE DOMAIN-CONTAINING PROTEIN"/>
    <property type="match status" value="1"/>
</dbReference>
<dbReference type="Proteomes" id="UP000093514">
    <property type="component" value="Unassembled WGS sequence"/>
</dbReference>
<keyword evidence="3" id="KW-1185">Reference proteome</keyword>
<feature type="domain" description="Metallo-beta-lactamase" evidence="1">
    <location>
        <begin position="7"/>
        <end position="183"/>
    </location>
</feature>